<dbReference type="InterPro" id="IPR049516">
    <property type="entry name" value="FAD-depend_C"/>
</dbReference>
<dbReference type="EMBL" id="AJWY01002870">
    <property type="protein sequence ID" value="EKC77097.1"/>
    <property type="molecule type" value="Genomic_DNA"/>
</dbReference>
<feature type="domain" description="FAD-dependent protein C-terminal" evidence="1">
    <location>
        <begin position="17"/>
        <end position="191"/>
    </location>
</feature>
<evidence type="ECO:0000313" key="2">
    <source>
        <dbReference type="EMBL" id="EKC77097.1"/>
    </source>
</evidence>
<dbReference type="Pfam" id="PF21688">
    <property type="entry name" value="FAD-depend_C"/>
    <property type="match status" value="1"/>
</dbReference>
<proteinExistence type="predicted"/>
<protein>
    <submittedName>
        <fullName evidence="2">FAD dependent oxidoreductase</fullName>
    </submittedName>
</protein>
<sequence>DIYELLHARGVRLEAKPFAMGVRIEHPQALIDSIQYHCPTRGEYLPAASYSLVSQEQGRGVYSFCMCPGGFIVPAMTDASQSVVNGMSPSGRTSPFANSGMVTEVRLSDFAHLRSEWGELAGLKFQQLFEQAARREGGAHQIAPAQRVSDFVSGRSSTTLPATSYIPGIVPSRLDRWMPEFIAQSLRQGIAT</sequence>
<feature type="non-terminal residue" evidence="2">
    <location>
        <position position="192"/>
    </location>
</feature>
<comment type="caution">
    <text evidence="2">The sequence shown here is derived from an EMBL/GenBank/DDBJ whole genome shotgun (WGS) entry which is preliminary data.</text>
</comment>
<dbReference type="InterPro" id="IPR028348">
    <property type="entry name" value="FAD-binding_protein"/>
</dbReference>
<dbReference type="AlphaFoldDB" id="K1TVQ9"/>
<organism evidence="2">
    <name type="scientific">human gut metagenome</name>
    <dbReference type="NCBI Taxonomy" id="408170"/>
    <lineage>
        <taxon>unclassified sequences</taxon>
        <taxon>metagenomes</taxon>
        <taxon>organismal metagenomes</taxon>
    </lineage>
</organism>
<name>K1TVQ9_9ZZZZ</name>
<reference evidence="2" key="1">
    <citation type="journal article" date="2013" name="Environ. Microbiol.">
        <title>Microbiota from the distal guts of lean and obese adolescents exhibit partial functional redundancy besides clear differences in community structure.</title>
        <authorList>
            <person name="Ferrer M."/>
            <person name="Ruiz A."/>
            <person name="Lanza F."/>
            <person name="Haange S.B."/>
            <person name="Oberbach A."/>
            <person name="Till H."/>
            <person name="Bargiela R."/>
            <person name="Campoy C."/>
            <person name="Segura M.T."/>
            <person name="Richter M."/>
            <person name="von Bergen M."/>
            <person name="Seifert J."/>
            <person name="Suarez A."/>
        </authorList>
    </citation>
    <scope>NUCLEOTIDE SEQUENCE</scope>
</reference>
<dbReference type="PANTHER" id="PTHR42842">
    <property type="entry name" value="FAD/NAD(P)-BINDING OXIDOREDUCTASE"/>
    <property type="match status" value="1"/>
</dbReference>
<gene>
    <name evidence="2" type="ORF">LEA_04350</name>
</gene>
<feature type="non-terminal residue" evidence="2">
    <location>
        <position position="1"/>
    </location>
</feature>
<accession>K1TVQ9</accession>
<dbReference type="PANTHER" id="PTHR42842:SF3">
    <property type="entry name" value="FAD_NAD(P)-BINDING OXIDOREDUCTASE FAMILY PROTEIN"/>
    <property type="match status" value="1"/>
</dbReference>
<evidence type="ECO:0000259" key="1">
    <source>
        <dbReference type="Pfam" id="PF21688"/>
    </source>
</evidence>